<gene>
    <name evidence="2" type="ORF">FA10DRAFT_277413</name>
</gene>
<dbReference type="EMBL" id="KZ819634">
    <property type="protein sequence ID" value="PWN93648.1"/>
    <property type="molecule type" value="Genomic_DNA"/>
</dbReference>
<keyword evidence="1" id="KW-0732">Signal</keyword>
<dbReference type="InParanoid" id="A0A316YYD8"/>
<name>A0A316YYD8_9BASI</name>
<accession>A0A316YYD8</accession>
<dbReference type="AlphaFoldDB" id="A0A316YYD8"/>
<protein>
    <submittedName>
        <fullName evidence="2">Uncharacterized protein</fullName>
    </submittedName>
</protein>
<dbReference type="GeneID" id="37045297"/>
<evidence type="ECO:0000313" key="3">
    <source>
        <dbReference type="Proteomes" id="UP000245768"/>
    </source>
</evidence>
<evidence type="ECO:0000256" key="1">
    <source>
        <dbReference type="SAM" id="SignalP"/>
    </source>
</evidence>
<dbReference type="Proteomes" id="UP000245768">
    <property type="component" value="Unassembled WGS sequence"/>
</dbReference>
<organism evidence="2 3">
    <name type="scientific">Acaromyces ingoldii</name>
    <dbReference type="NCBI Taxonomy" id="215250"/>
    <lineage>
        <taxon>Eukaryota</taxon>
        <taxon>Fungi</taxon>
        <taxon>Dikarya</taxon>
        <taxon>Basidiomycota</taxon>
        <taxon>Ustilaginomycotina</taxon>
        <taxon>Exobasidiomycetes</taxon>
        <taxon>Exobasidiales</taxon>
        <taxon>Cryptobasidiaceae</taxon>
        <taxon>Acaromyces</taxon>
    </lineage>
</organism>
<evidence type="ECO:0000313" key="2">
    <source>
        <dbReference type="EMBL" id="PWN93648.1"/>
    </source>
</evidence>
<keyword evidence="3" id="KW-1185">Reference proteome</keyword>
<reference evidence="2 3" key="1">
    <citation type="journal article" date="2018" name="Mol. Biol. Evol.">
        <title>Broad Genomic Sampling Reveals a Smut Pathogenic Ancestry of the Fungal Clade Ustilaginomycotina.</title>
        <authorList>
            <person name="Kijpornyongpan T."/>
            <person name="Mondo S.J."/>
            <person name="Barry K."/>
            <person name="Sandor L."/>
            <person name="Lee J."/>
            <person name="Lipzen A."/>
            <person name="Pangilinan J."/>
            <person name="LaButti K."/>
            <person name="Hainaut M."/>
            <person name="Henrissat B."/>
            <person name="Grigoriev I.V."/>
            <person name="Spatafora J.W."/>
            <person name="Aime M.C."/>
        </authorList>
    </citation>
    <scope>NUCLEOTIDE SEQUENCE [LARGE SCALE GENOMIC DNA]</scope>
    <source>
        <strain evidence="2 3">MCA 4198</strain>
    </source>
</reference>
<sequence>MVFRLVLVLALVAHAVAIPAPQATPAPSAARAFNGIPIPGIGTLLGVDTAISTGTTTVGGKACPTFTGGGTLYLINSTNVLGLGDATNHVDGHFDLTCKVLSNGDVVPDLKLYGGQDEHEHLTIPGVLTFSDGTGTISSVQGMDQGYVSVDSLSGASG</sequence>
<dbReference type="RefSeq" id="XP_025380846.1">
    <property type="nucleotide sequence ID" value="XM_025523381.1"/>
</dbReference>
<feature type="chain" id="PRO_5016303429" evidence="1">
    <location>
        <begin position="18"/>
        <end position="158"/>
    </location>
</feature>
<feature type="signal peptide" evidence="1">
    <location>
        <begin position="1"/>
        <end position="17"/>
    </location>
</feature>
<proteinExistence type="predicted"/>